<reference evidence="2" key="1">
    <citation type="submission" date="2022-06" db="EMBL/GenBank/DDBJ databases">
        <title>Aquibacillus sp. a new bacterium isolated from soil saline samples.</title>
        <authorList>
            <person name="Galisteo C."/>
            <person name="De La Haba R."/>
            <person name="Sanchez-Porro C."/>
            <person name="Ventosa A."/>
        </authorList>
    </citation>
    <scope>NUCLEOTIDE SEQUENCE</scope>
    <source>
        <strain evidence="2">3ASR75-11</strain>
    </source>
</reference>
<sequence>MRLLITIFWTFLLSFMISYVISNMGGGTFSISQVLALTGIFTIAVLLLGEGVLKESQNE</sequence>
<keyword evidence="3" id="KW-1185">Reference proteome</keyword>
<keyword evidence="1" id="KW-0812">Transmembrane</keyword>
<evidence type="ECO:0000313" key="3">
    <source>
        <dbReference type="Proteomes" id="UP001145050"/>
    </source>
</evidence>
<gene>
    <name evidence="2" type="ORF">NC797_17515</name>
</gene>
<keyword evidence="1" id="KW-0472">Membrane</keyword>
<dbReference type="Proteomes" id="UP001145050">
    <property type="component" value="Unassembled WGS sequence"/>
</dbReference>
<proteinExistence type="predicted"/>
<protein>
    <submittedName>
        <fullName evidence="2">YjzD family protein</fullName>
    </submittedName>
</protein>
<organism evidence="2 3">
    <name type="scientific">Terrihalobacillus insolitus</name>
    <dbReference type="NCBI Taxonomy" id="2950438"/>
    <lineage>
        <taxon>Bacteria</taxon>
        <taxon>Bacillati</taxon>
        <taxon>Bacillota</taxon>
        <taxon>Bacilli</taxon>
        <taxon>Bacillales</taxon>
        <taxon>Bacillaceae</taxon>
        <taxon>Terrihalobacillus</taxon>
    </lineage>
</organism>
<comment type="caution">
    <text evidence="2">The sequence shown here is derived from an EMBL/GenBank/DDBJ whole genome shotgun (WGS) entry which is preliminary data.</text>
</comment>
<keyword evidence="1" id="KW-1133">Transmembrane helix</keyword>
<dbReference type="RefSeq" id="WP_272438112.1">
    <property type="nucleotide sequence ID" value="NZ_JAMQKB010000040.1"/>
</dbReference>
<name>A0A9X3WWX4_9BACI</name>
<dbReference type="EMBL" id="JAMQKB010000040">
    <property type="protein sequence ID" value="MDC3426283.1"/>
    <property type="molecule type" value="Genomic_DNA"/>
</dbReference>
<dbReference type="InterPro" id="IPR021324">
    <property type="entry name" value="DUF2929"/>
</dbReference>
<accession>A0A9X3WWX4</accession>
<dbReference type="Pfam" id="PF11151">
    <property type="entry name" value="DUF2929"/>
    <property type="match status" value="1"/>
</dbReference>
<evidence type="ECO:0000256" key="1">
    <source>
        <dbReference type="SAM" id="Phobius"/>
    </source>
</evidence>
<dbReference type="AlphaFoldDB" id="A0A9X3WWX4"/>
<evidence type="ECO:0000313" key="2">
    <source>
        <dbReference type="EMBL" id="MDC3426283.1"/>
    </source>
</evidence>
<feature type="transmembrane region" description="Helical" evidence="1">
    <location>
        <begin position="32"/>
        <end position="53"/>
    </location>
</feature>